<protein>
    <submittedName>
        <fullName evidence="2">SnoaL-like domain-containing protein</fullName>
    </submittedName>
</protein>
<keyword evidence="3" id="KW-1185">Reference proteome</keyword>
<dbReference type="Proteomes" id="UP000198981">
    <property type="component" value="Unassembled WGS sequence"/>
</dbReference>
<accession>A0A1G4YLT6</accession>
<sequence length="192" mass="21474">MSHADPVVAELVREVASLRAATEALRAEAEARRLLARYMFLCDSPLPEPGMDDHQRARAIGELFTDDAVWEGVGATQNQAFGRHVGGDAVAAHMLRFYTAANPEQVFNTHYLTAEQLRATPEGAEGNWVQFQPWMYDDGTAQLRSSRLHVRFRPTDAGWRICGYRTENLFVAALPDRWWSSAIQESVLMGPA</sequence>
<dbReference type="EMBL" id="FMUH01000005">
    <property type="protein sequence ID" value="SCX54441.1"/>
    <property type="molecule type" value="Genomic_DNA"/>
</dbReference>
<evidence type="ECO:0000313" key="3">
    <source>
        <dbReference type="Proteomes" id="UP000198981"/>
    </source>
</evidence>
<dbReference type="RefSeq" id="WP_207798515.1">
    <property type="nucleotide sequence ID" value="NZ_FMUH01000005.1"/>
</dbReference>
<evidence type="ECO:0000259" key="1">
    <source>
        <dbReference type="Pfam" id="PF13577"/>
    </source>
</evidence>
<dbReference type="InterPro" id="IPR037401">
    <property type="entry name" value="SnoaL-like"/>
</dbReference>
<feature type="domain" description="SnoaL-like" evidence="1">
    <location>
        <begin position="24"/>
        <end position="163"/>
    </location>
</feature>
<dbReference type="SUPFAM" id="SSF54427">
    <property type="entry name" value="NTF2-like"/>
    <property type="match status" value="1"/>
</dbReference>
<proteinExistence type="predicted"/>
<evidence type="ECO:0000313" key="2">
    <source>
        <dbReference type="EMBL" id="SCX54441.1"/>
    </source>
</evidence>
<dbReference type="Gene3D" id="3.10.450.50">
    <property type="match status" value="1"/>
</dbReference>
<dbReference type="AlphaFoldDB" id="A0A1G4YLT6"/>
<dbReference type="InterPro" id="IPR032710">
    <property type="entry name" value="NTF2-like_dom_sf"/>
</dbReference>
<gene>
    <name evidence="2" type="ORF">SAMN03159343_3078</name>
</gene>
<name>A0A1G4YLT6_9ACTN</name>
<reference evidence="3" key="1">
    <citation type="submission" date="2016-10" db="EMBL/GenBank/DDBJ databases">
        <authorList>
            <person name="Varghese N."/>
            <person name="Submissions S."/>
        </authorList>
    </citation>
    <scope>NUCLEOTIDE SEQUENCE [LARGE SCALE GENOMIC DNA]</scope>
    <source>
        <strain evidence="3">DSM 45722</strain>
    </source>
</reference>
<organism evidence="2 3">
    <name type="scientific">Klenkia marina</name>
    <dbReference type="NCBI Taxonomy" id="1960309"/>
    <lineage>
        <taxon>Bacteria</taxon>
        <taxon>Bacillati</taxon>
        <taxon>Actinomycetota</taxon>
        <taxon>Actinomycetes</taxon>
        <taxon>Geodermatophilales</taxon>
        <taxon>Geodermatophilaceae</taxon>
        <taxon>Klenkia</taxon>
    </lineage>
</organism>
<dbReference type="STRING" id="1960309.SAMN03159343_3078"/>
<dbReference type="Pfam" id="PF13577">
    <property type="entry name" value="SnoaL_4"/>
    <property type="match status" value="1"/>
</dbReference>